<dbReference type="InterPro" id="IPR050778">
    <property type="entry name" value="Cueball_EGF_LRP_Nidogen"/>
</dbReference>
<dbReference type="InterPro" id="IPR000033">
    <property type="entry name" value="LDLR_classB_rpt"/>
</dbReference>
<proteinExistence type="predicted"/>
<accession>A0A1A7R6U1</accession>
<dbReference type="RefSeq" id="WP_066429619.1">
    <property type="nucleotide sequence ID" value="NZ_LZRN01000001.1"/>
</dbReference>
<evidence type="ECO:0000313" key="4">
    <source>
        <dbReference type="Proteomes" id="UP000248987"/>
    </source>
</evidence>
<name>A0A1A7R6U1_9FLAO</name>
<keyword evidence="4" id="KW-1185">Reference proteome</keyword>
<evidence type="ECO:0000313" key="3">
    <source>
        <dbReference type="EMBL" id="RAJ22076.1"/>
    </source>
</evidence>
<dbReference type="PROSITE" id="PS51257">
    <property type="entry name" value="PROKAR_LIPOPROTEIN"/>
    <property type="match status" value="1"/>
</dbReference>
<dbReference type="EMBL" id="QLLQ01000011">
    <property type="protein sequence ID" value="RAJ22076.1"/>
    <property type="molecule type" value="Genomic_DNA"/>
</dbReference>
<protein>
    <submittedName>
        <fullName evidence="3">PKD repeat protein</fullName>
    </submittedName>
</protein>
<dbReference type="GO" id="GO:0060070">
    <property type="term" value="P:canonical Wnt signaling pathway"/>
    <property type="evidence" value="ECO:0007669"/>
    <property type="project" value="TreeGrafter"/>
</dbReference>
<feature type="chain" id="PRO_5030025657" evidence="1">
    <location>
        <begin position="18"/>
        <end position="450"/>
    </location>
</feature>
<dbReference type="InterPro" id="IPR013783">
    <property type="entry name" value="Ig-like_fold"/>
</dbReference>
<dbReference type="PANTHER" id="PTHR46513">
    <property type="entry name" value="VITELLOGENIN RECEPTOR-LIKE PROTEIN-RELATED-RELATED"/>
    <property type="match status" value="1"/>
</dbReference>
<comment type="caution">
    <text evidence="3">The sequence shown here is derived from an EMBL/GenBank/DDBJ whole genome shotgun (WGS) entry which is preliminary data.</text>
</comment>
<dbReference type="Pfam" id="PF18911">
    <property type="entry name" value="PKD_4"/>
    <property type="match status" value="2"/>
</dbReference>
<dbReference type="SMART" id="SM00089">
    <property type="entry name" value="PKD"/>
    <property type="match status" value="2"/>
</dbReference>
<dbReference type="Pfam" id="PF16472">
    <property type="entry name" value="DUF5050"/>
    <property type="match status" value="1"/>
</dbReference>
<reference evidence="3 4" key="1">
    <citation type="submission" date="2018-06" db="EMBL/GenBank/DDBJ databases">
        <title>Genomic Encyclopedia of Archaeal and Bacterial Type Strains, Phase II (KMG-II): from individual species to whole genera.</title>
        <authorList>
            <person name="Goeker M."/>
        </authorList>
    </citation>
    <scope>NUCLEOTIDE SEQUENCE [LARGE SCALE GENOMIC DNA]</scope>
    <source>
        <strain evidence="3 4">DSM 12408</strain>
    </source>
</reference>
<keyword evidence="1" id="KW-0732">Signal</keyword>
<evidence type="ECO:0000259" key="2">
    <source>
        <dbReference type="PROSITE" id="PS50093"/>
    </source>
</evidence>
<organism evidence="3 4">
    <name type="scientific">Gelidibacter algens</name>
    <dbReference type="NCBI Taxonomy" id="49280"/>
    <lineage>
        <taxon>Bacteria</taxon>
        <taxon>Pseudomonadati</taxon>
        <taxon>Bacteroidota</taxon>
        <taxon>Flavobacteriia</taxon>
        <taxon>Flavobacteriales</taxon>
        <taxon>Flavobacteriaceae</taxon>
        <taxon>Gelidibacter</taxon>
    </lineage>
</organism>
<dbReference type="InterPro" id="IPR000601">
    <property type="entry name" value="PKD_dom"/>
</dbReference>
<evidence type="ECO:0000256" key="1">
    <source>
        <dbReference type="SAM" id="SignalP"/>
    </source>
</evidence>
<dbReference type="AlphaFoldDB" id="A0A1A7R6U1"/>
<dbReference type="STRING" id="49280.A9996_00375"/>
<dbReference type="SUPFAM" id="SSF49299">
    <property type="entry name" value="PKD domain"/>
    <property type="match status" value="2"/>
</dbReference>
<dbReference type="Gene3D" id="2.60.40.10">
    <property type="entry name" value="Immunoglobulins"/>
    <property type="match status" value="2"/>
</dbReference>
<feature type="domain" description="PKD" evidence="2">
    <location>
        <begin position="137"/>
        <end position="189"/>
    </location>
</feature>
<dbReference type="InterPro" id="IPR022409">
    <property type="entry name" value="PKD/Chitinase_dom"/>
</dbReference>
<gene>
    <name evidence="3" type="ORF">LX77_02735</name>
</gene>
<dbReference type="GO" id="GO:0005886">
    <property type="term" value="C:plasma membrane"/>
    <property type="evidence" value="ECO:0007669"/>
    <property type="project" value="TreeGrafter"/>
</dbReference>
<feature type="signal peptide" evidence="1">
    <location>
        <begin position="1"/>
        <end position="17"/>
    </location>
</feature>
<dbReference type="InterPro" id="IPR011042">
    <property type="entry name" value="6-blade_b-propeller_TolB-like"/>
</dbReference>
<dbReference type="SMART" id="SM00135">
    <property type="entry name" value="LY"/>
    <property type="match status" value="5"/>
</dbReference>
<dbReference type="Proteomes" id="UP000248987">
    <property type="component" value="Unassembled WGS sequence"/>
</dbReference>
<feature type="domain" description="PKD" evidence="2">
    <location>
        <begin position="53"/>
        <end position="114"/>
    </location>
</feature>
<dbReference type="PROSITE" id="PS50093">
    <property type="entry name" value="PKD"/>
    <property type="match status" value="2"/>
</dbReference>
<dbReference type="Gene3D" id="2.120.10.30">
    <property type="entry name" value="TolB, C-terminal domain"/>
    <property type="match status" value="2"/>
</dbReference>
<dbReference type="GO" id="GO:0017147">
    <property type="term" value="F:Wnt-protein binding"/>
    <property type="evidence" value="ECO:0007669"/>
    <property type="project" value="TreeGrafter"/>
</dbReference>
<dbReference type="InterPro" id="IPR032485">
    <property type="entry name" value="LRP1-like_beta_prop"/>
</dbReference>
<dbReference type="SUPFAM" id="SSF75011">
    <property type="entry name" value="3-carboxy-cis,cis-mucoante lactonizing enzyme"/>
    <property type="match status" value="1"/>
</dbReference>
<dbReference type="InterPro" id="IPR035986">
    <property type="entry name" value="PKD_dom_sf"/>
</dbReference>
<dbReference type="CDD" id="cd00146">
    <property type="entry name" value="PKD"/>
    <property type="match status" value="2"/>
</dbReference>
<dbReference type="PANTHER" id="PTHR46513:SF13">
    <property type="entry name" value="EGF-LIKE DOMAIN-CONTAINING PROTEIN"/>
    <property type="match status" value="1"/>
</dbReference>
<dbReference type="GO" id="GO:0042813">
    <property type="term" value="F:Wnt receptor activity"/>
    <property type="evidence" value="ECO:0007669"/>
    <property type="project" value="TreeGrafter"/>
</dbReference>
<sequence length="450" mass="48479">MKTKFLNYILLSFFTLAFVSCQNDDDVVPPQSQAEFTASPSEVKVGQDIQFTNNSQNATAYLWSFGDGTTSNQVSPRKSYQSSDVFLVSLVSTGAGGSTISNMEVTVTPASAFTVADVDDLTAKIPVQFTNTSLGAASYSWSFGDVNNSTSTEQNPNFAYPSAGTYTVSLTATSSAGSNTFTKEIMIAVAPESPGELYYIDLSDEFIRKLSLDGSGTVMDVLDLVGKGGVGMAYDATNEKIYFSDFDTYPFGNIWRVNRDGTGLEVVVTNIGDPYAIALDVAGNKMYWVDDEGNVSRANLDGTSLEIGILNVPTASWRALALDVENGKLYAYDASLDENLIVANLDGTNPQIIISGVYGYAIAVDTVNDKIYFDDQNSGELKIANLDGTNIETVDTDGTRIYGIQIDYDSNKLYWSGRDSGELYRADLDGSNKEVLKSGLGSVRGIVLIK</sequence>